<comment type="caution">
    <text evidence="2">The sequence shown here is derived from an EMBL/GenBank/DDBJ whole genome shotgun (WGS) entry which is preliminary data.</text>
</comment>
<reference evidence="2" key="2">
    <citation type="submission" date="2020-11" db="EMBL/GenBank/DDBJ databases">
        <authorList>
            <person name="McCartney M.A."/>
            <person name="Auch B."/>
            <person name="Kono T."/>
            <person name="Mallez S."/>
            <person name="Becker A."/>
            <person name="Gohl D.M."/>
            <person name="Silverstein K.A.T."/>
            <person name="Koren S."/>
            <person name="Bechman K.B."/>
            <person name="Herman A."/>
            <person name="Abrahante J.E."/>
            <person name="Garbe J."/>
        </authorList>
    </citation>
    <scope>NUCLEOTIDE SEQUENCE</scope>
    <source>
        <strain evidence="2">Duluth1</strain>
        <tissue evidence="2">Whole animal</tissue>
    </source>
</reference>
<reference evidence="2" key="1">
    <citation type="journal article" date="2019" name="bioRxiv">
        <title>The Genome of the Zebra Mussel, Dreissena polymorpha: A Resource for Invasive Species Research.</title>
        <authorList>
            <person name="McCartney M.A."/>
            <person name="Auch B."/>
            <person name="Kono T."/>
            <person name="Mallez S."/>
            <person name="Zhang Y."/>
            <person name="Obille A."/>
            <person name="Becker A."/>
            <person name="Abrahante J.E."/>
            <person name="Garbe J."/>
            <person name="Badalamenti J.P."/>
            <person name="Herman A."/>
            <person name="Mangelson H."/>
            <person name="Liachko I."/>
            <person name="Sullivan S."/>
            <person name="Sone E.D."/>
            <person name="Koren S."/>
            <person name="Silverstein K.A.T."/>
            <person name="Beckman K.B."/>
            <person name="Gohl D.M."/>
        </authorList>
    </citation>
    <scope>NUCLEOTIDE SEQUENCE</scope>
    <source>
        <strain evidence="2">Duluth1</strain>
        <tissue evidence="2">Whole animal</tissue>
    </source>
</reference>
<evidence type="ECO:0000256" key="1">
    <source>
        <dbReference type="SAM" id="SignalP"/>
    </source>
</evidence>
<proteinExistence type="predicted"/>
<dbReference type="AlphaFoldDB" id="A0A9D4DIR4"/>
<feature type="signal peptide" evidence="1">
    <location>
        <begin position="1"/>
        <end position="16"/>
    </location>
</feature>
<name>A0A9D4DIR4_DREPO</name>
<accession>A0A9D4DIR4</accession>
<sequence length="159" mass="18222">MALGWVMWTWMVEIDCVVMRDFQGSSASSVGGDRTDQFYATQDIIRTNALTKFHKDQFPAPWRPFLYTDQDQFKHIQDKHVLTKAYEEEGQYVCRLKKYVPPPDGHVFKSNKTIFERVQDIIETNLLTKQNTPPPGGHVLKSTGNILTSKNALPLAAMF</sequence>
<dbReference type="Proteomes" id="UP000828390">
    <property type="component" value="Unassembled WGS sequence"/>
</dbReference>
<keyword evidence="1" id="KW-0732">Signal</keyword>
<keyword evidence="3" id="KW-1185">Reference proteome</keyword>
<evidence type="ECO:0000313" key="2">
    <source>
        <dbReference type="EMBL" id="KAH3749280.1"/>
    </source>
</evidence>
<evidence type="ECO:0000313" key="3">
    <source>
        <dbReference type="Proteomes" id="UP000828390"/>
    </source>
</evidence>
<gene>
    <name evidence="2" type="ORF">DPMN_183775</name>
</gene>
<organism evidence="2 3">
    <name type="scientific">Dreissena polymorpha</name>
    <name type="common">Zebra mussel</name>
    <name type="synonym">Mytilus polymorpha</name>
    <dbReference type="NCBI Taxonomy" id="45954"/>
    <lineage>
        <taxon>Eukaryota</taxon>
        <taxon>Metazoa</taxon>
        <taxon>Spiralia</taxon>
        <taxon>Lophotrochozoa</taxon>
        <taxon>Mollusca</taxon>
        <taxon>Bivalvia</taxon>
        <taxon>Autobranchia</taxon>
        <taxon>Heteroconchia</taxon>
        <taxon>Euheterodonta</taxon>
        <taxon>Imparidentia</taxon>
        <taxon>Neoheterodontei</taxon>
        <taxon>Myida</taxon>
        <taxon>Dreissenoidea</taxon>
        <taxon>Dreissenidae</taxon>
        <taxon>Dreissena</taxon>
    </lineage>
</organism>
<dbReference type="EMBL" id="JAIWYP010000010">
    <property type="protein sequence ID" value="KAH3749280.1"/>
    <property type="molecule type" value="Genomic_DNA"/>
</dbReference>
<feature type="chain" id="PRO_5038460867" evidence="1">
    <location>
        <begin position="17"/>
        <end position="159"/>
    </location>
</feature>
<protein>
    <submittedName>
        <fullName evidence="2">Uncharacterized protein</fullName>
    </submittedName>
</protein>